<accession>A0A544QR27</accession>
<protein>
    <submittedName>
        <fullName evidence="1">Uncharacterized protein</fullName>
    </submittedName>
</protein>
<reference evidence="1 2" key="1">
    <citation type="submission" date="2019-02" db="EMBL/GenBank/DDBJ databases">
        <title>Halonotius sp. a new haloqrchaeon isolated from saline water.</title>
        <authorList>
            <person name="Duran-Viseras A."/>
            <person name="Sanchez-Porro C."/>
            <person name="Ventosa A."/>
        </authorList>
    </citation>
    <scope>NUCLEOTIDE SEQUENCE [LARGE SCALE GENOMIC DNA]</scope>
    <source>
        <strain evidence="1 2">F9-27</strain>
    </source>
</reference>
<keyword evidence="2" id="KW-1185">Reference proteome</keyword>
<gene>
    <name evidence="1" type="ORF">EWF95_02860</name>
</gene>
<dbReference type="Proteomes" id="UP000315385">
    <property type="component" value="Unassembled WGS sequence"/>
</dbReference>
<comment type="caution">
    <text evidence="1">The sequence shown here is derived from an EMBL/GenBank/DDBJ whole genome shotgun (WGS) entry which is preliminary data.</text>
</comment>
<sequence length="84" mass="9304">MSEDTDTDSDGPDEVQAAITQAHQLHNMIDNAKDWSRETAAKMRVRAAREDDAEAVDEIEQVAALIETVNRRIETGDIGLARQP</sequence>
<dbReference type="RefSeq" id="WP_142442548.1">
    <property type="nucleotide sequence ID" value="NZ_SESI01000001.1"/>
</dbReference>
<dbReference type="AlphaFoldDB" id="A0A544QR27"/>
<evidence type="ECO:0000313" key="1">
    <source>
        <dbReference type="EMBL" id="TQQ81896.1"/>
    </source>
</evidence>
<dbReference type="EMBL" id="SESI01000001">
    <property type="protein sequence ID" value="TQQ81896.1"/>
    <property type="molecule type" value="Genomic_DNA"/>
</dbReference>
<proteinExistence type="predicted"/>
<name>A0A544QR27_9EURY</name>
<organism evidence="1 2">
    <name type="scientific">Halonotius roseus</name>
    <dbReference type="NCBI Taxonomy" id="2511997"/>
    <lineage>
        <taxon>Archaea</taxon>
        <taxon>Methanobacteriati</taxon>
        <taxon>Methanobacteriota</taxon>
        <taxon>Stenosarchaea group</taxon>
        <taxon>Halobacteria</taxon>
        <taxon>Halobacteriales</taxon>
        <taxon>Haloferacaceae</taxon>
        <taxon>Halonotius</taxon>
    </lineage>
</organism>
<evidence type="ECO:0000313" key="2">
    <source>
        <dbReference type="Proteomes" id="UP000315385"/>
    </source>
</evidence>